<keyword evidence="1" id="KW-1133">Transmembrane helix</keyword>
<dbReference type="AlphaFoldDB" id="A0A6J4U0L5"/>
<name>A0A6J4U0L5_9SPHN</name>
<gene>
    <name evidence="2" type="ORF">AVDCRST_MAG23-1570</name>
</gene>
<organism evidence="2">
    <name type="scientific">uncultured Sphingosinicella sp</name>
    <dbReference type="NCBI Taxonomy" id="478748"/>
    <lineage>
        <taxon>Bacteria</taxon>
        <taxon>Pseudomonadati</taxon>
        <taxon>Pseudomonadota</taxon>
        <taxon>Alphaproteobacteria</taxon>
        <taxon>Sphingomonadales</taxon>
        <taxon>Sphingosinicellaceae</taxon>
        <taxon>Sphingosinicella</taxon>
        <taxon>environmental samples</taxon>
    </lineage>
</organism>
<evidence type="ECO:0000313" key="2">
    <source>
        <dbReference type="EMBL" id="CAA9537645.1"/>
    </source>
</evidence>
<keyword evidence="1" id="KW-0812">Transmembrane</keyword>
<feature type="transmembrane region" description="Helical" evidence="1">
    <location>
        <begin position="148"/>
        <end position="165"/>
    </location>
</feature>
<proteinExistence type="predicted"/>
<accession>A0A6J4U0L5</accession>
<feature type="transmembrane region" description="Helical" evidence="1">
    <location>
        <begin position="43"/>
        <end position="62"/>
    </location>
</feature>
<protein>
    <submittedName>
        <fullName evidence="2">Uncharacterized protein</fullName>
    </submittedName>
</protein>
<feature type="transmembrane region" description="Helical" evidence="1">
    <location>
        <begin position="82"/>
        <end position="102"/>
    </location>
</feature>
<keyword evidence="1" id="KW-0472">Membrane</keyword>
<sequence>MPLRRRQTSTRTMLRAFQAIRGGAPDPAFLADLQYAQHKDLDLSIRIGALLAFDALLITAGINPLTASPGAPLSLDAPSQPLEALVIAVGMAVLAASSWLCVKAVLIGEEFSTEGIEENPTALAQRLLAAYIASVDAQTRLVEHAGRLTLAGGLITGLGCVWILLDKIF</sequence>
<reference evidence="2" key="1">
    <citation type="submission" date="2020-02" db="EMBL/GenBank/DDBJ databases">
        <authorList>
            <person name="Meier V. D."/>
        </authorList>
    </citation>
    <scope>NUCLEOTIDE SEQUENCE</scope>
    <source>
        <strain evidence="2">AVDCRST_MAG23</strain>
    </source>
</reference>
<evidence type="ECO:0000256" key="1">
    <source>
        <dbReference type="SAM" id="Phobius"/>
    </source>
</evidence>
<dbReference type="EMBL" id="CADCWD010000058">
    <property type="protein sequence ID" value="CAA9537645.1"/>
    <property type="molecule type" value="Genomic_DNA"/>
</dbReference>